<dbReference type="GO" id="GO:0051536">
    <property type="term" value="F:iron-sulfur cluster binding"/>
    <property type="evidence" value="ECO:0007669"/>
    <property type="project" value="UniProtKB-KW"/>
</dbReference>
<dbReference type="SMART" id="SM00926">
    <property type="entry name" value="Molybdop_Fe4S4"/>
    <property type="match status" value="1"/>
</dbReference>
<evidence type="ECO:0000256" key="4">
    <source>
        <dbReference type="ARBA" id="ARBA00023014"/>
    </source>
</evidence>
<gene>
    <name evidence="6" type="ORF">ENH14_01020</name>
</gene>
<dbReference type="SUPFAM" id="SSF53706">
    <property type="entry name" value="Formate dehydrogenase/DMSO reductase, domains 1-3"/>
    <property type="match status" value="1"/>
</dbReference>
<feature type="domain" description="4Fe-4S Mo/W bis-MGD-type" evidence="5">
    <location>
        <begin position="1"/>
        <end position="53"/>
    </location>
</feature>
<dbReference type="Proteomes" id="UP000886381">
    <property type="component" value="Unassembled WGS sequence"/>
</dbReference>
<keyword evidence="2" id="KW-0479">Metal-binding</keyword>
<dbReference type="Gene3D" id="3.40.50.740">
    <property type="match status" value="1"/>
</dbReference>
<accession>A0A7V0LTT8</accession>
<dbReference type="Pfam" id="PF01568">
    <property type="entry name" value="Molydop_binding"/>
    <property type="match status" value="1"/>
</dbReference>
<dbReference type="Gene3D" id="3.40.228.10">
    <property type="entry name" value="Dimethylsulfoxide Reductase, domain 2"/>
    <property type="match status" value="1"/>
</dbReference>
<dbReference type="AlphaFoldDB" id="A0A7V0LTT8"/>
<dbReference type="Gene3D" id="2.20.25.90">
    <property type="entry name" value="ADC-like domains"/>
    <property type="match status" value="1"/>
</dbReference>
<dbReference type="PANTHER" id="PTHR43742">
    <property type="entry name" value="TRIMETHYLAMINE-N-OXIDE REDUCTASE"/>
    <property type="match status" value="1"/>
</dbReference>
<dbReference type="InterPro" id="IPR006657">
    <property type="entry name" value="MoPterin_dinucl-bd_dom"/>
</dbReference>
<dbReference type="Gene3D" id="3.30.2070.10">
    <property type="entry name" value="Formate dehydrogenase/DMSO reductase"/>
    <property type="match status" value="1"/>
</dbReference>
<proteinExistence type="inferred from homology"/>
<dbReference type="InterPro" id="IPR050612">
    <property type="entry name" value="Prok_Mopterin_Oxidored"/>
</dbReference>
<dbReference type="InterPro" id="IPR006963">
    <property type="entry name" value="Mopterin_OxRdtase_4Fe-4S_dom"/>
</dbReference>
<name>A0A7V0LTT8_UNCW3</name>
<comment type="caution">
    <text evidence="6">The sequence shown here is derived from an EMBL/GenBank/DDBJ whole genome shotgun (WGS) entry which is preliminary data.</text>
</comment>
<sequence length="636" mass="73294">MKFSACMRDCYDTCSIISKIEDGNLKIIGNPEHPVTSGFLCPKGNLMPKWAASKDRLRVPLIRVGERGVPDFKEISWDEALNITISKIKETMKKFGSDKILAYEFSGDRGIINHYFPLRFFNYINASLLDHAICDRAGHEALLDIYGTSVGIDPEDLKKYKLLVYWGINPVWTNLHGFNLAKKYGLELWVVDPVKTATAKRAHRHFPVKAGTDTLFALAVARVMVEEELYDKEFVSNNIAGFEEFKNYVLKISLEYAESETGINKQEIVDFARKFFERRGIIHLGYGFQKSFEGGEAVRAISLLPALVGHRIGFLYDIKVGIDINYVSGTFLRTKEMRLIPQMLLHEYLRRDEIKFLFVYNANPLASYPDQNKLRKILKEKDVFIVVHELFLTDTALYADIIFPANTFFERFDIVDSFFHPYILLNEKIMEIAGVSNYELSVLLAKRMGIKNEFLYQSEERIAENILNKLGFSLDQLRDKGFIKIALRPAIKTKSGKIEFYSHRALSRGLPPFPVYREQPEGKKLRLLSPTYQMTISSQYHNIYKKVDTFLYMNPQDAARRGIREGDRVEVFNEMGKIRTKIRITKDIPLGVVLMYKAFWPSLLGWNVNFLTNSEVNKDYGNASVFHSTWVDVRKV</sequence>
<dbReference type="GO" id="GO:0043546">
    <property type="term" value="F:molybdopterin cofactor binding"/>
    <property type="evidence" value="ECO:0007669"/>
    <property type="project" value="InterPro"/>
</dbReference>
<dbReference type="InterPro" id="IPR006656">
    <property type="entry name" value="Mopterin_OxRdtase"/>
</dbReference>
<dbReference type="GO" id="GO:0016491">
    <property type="term" value="F:oxidoreductase activity"/>
    <property type="evidence" value="ECO:0007669"/>
    <property type="project" value="InterPro"/>
</dbReference>
<evidence type="ECO:0000313" key="6">
    <source>
        <dbReference type="EMBL" id="HDL60017.1"/>
    </source>
</evidence>
<protein>
    <submittedName>
        <fullName evidence="6">Dehydrogenase</fullName>
    </submittedName>
</protein>
<organism evidence="6">
    <name type="scientific">candidate division WOR-3 bacterium</name>
    <dbReference type="NCBI Taxonomy" id="2052148"/>
    <lineage>
        <taxon>Bacteria</taxon>
        <taxon>Bacteria division WOR-3</taxon>
    </lineage>
</organism>
<dbReference type="PANTHER" id="PTHR43742:SF6">
    <property type="entry name" value="OXIDOREDUCTASE YYAE-RELATED"/>
    <property type="match status" value="1"/>
</dbReference>
<evidence type="ECO:0000256" key="1">
    <source>
        <dbReference type="ARBA" id="ARBA00010312"/>
    </source>
</evidence>
<dbReference type="Gene3D" id="2.40.40.20">
    <property type="match status" value="1"/>
</dbReference>
<dbReference type="Pfam" id="PF00384">
    <property type="entry name" value="Molybdopterin"/>
    <property type="match status" value="1"/>
</dbReference>
<dbReference type="CDD" id="cd02766">
    <property type="entry name" value="MopB_3"/>
    <property type="match status" value="1"/>
</dbReference>
<dbReference type="EMBL" id="DRDR01000047">
    <property type="protein sequence ID" value="HDL60017.1"/>
    <property type="molecule type" value="Genomic_DNA"/>
</dbReference>
<keyword evidence="4" id="KW-0411">Iron-sulfur</keyword>
<dbReference type="SUPFAM" id="SSF50692">
    <property type="entry name" value="ADC-like"/>
    <property type="match status" value="1"/>
</dbReference>
<evidence type="ECO:0000259" key="5">
    <source>
        <dbReference type="SMART" id="SM00926"/>
    </source>
</evidence>
<comment type="similarity">
    <text evidence="1">Belongs to the prokaryotic molybdopterin-containing oxidoreductase family.</text>
</comment>
<evidence type="ECO:0000256" key="2">
    <source>
        <dbReference type="ARBA" id="ARBA00022723"/>
    </source>
</evidence>
<dbReference type="GO" id="GO:0046872">
    <property type="term" value="F:metal ion binding"/>
    <property type="evidence" value="ECO:0007669"/>
    <property type="project" value="UniProtKB-KW"/>
</dbReference>
<dbReference type="InterPro" id="IPR009010">
    <property type="entry name" value="Asp_de-COase-like_dom_sf"/>
</dbReference>
<reference evidence="6" key="1">
    <citation type="journal article" date="2020" name="mSystems">
        <title>Genome- and Community-Level Interaction Insights into Carbon Utilization and Element Cycling Functions of Hydrothermarchaeota in Hydrothermal Sediment.</title>
        <authorList>
            <person name="Zhou Z."/>
            <person name="Liu Y."/>
            <person name="Xu W."/>
            <person name="Pan J."/>
            <person name="Luo Z.H."/>
            <person name="Li M."/>
        </authorList>
    </citation>
    <scope>NUCLEOTIDE SEQUENCE [LARGE SCALE GENOMIC DNA]</scope>
    <source>
        <strain evidence="6">HyVt-28</strain>
    </source>
</reference>
<evidence type="ECO:0000256" key="3">
    <source>
        <dbReference type="ARBA" id="ARBA00023004"/>
    </source>
</evidence>
<keyword evidence="3" id="KW-0408">Iron</keyword>
<dbReference type="Pfam" id="PF04879">
    <property type="entry name" value="Molybdop_Fe4S4"/>
    <property type="match status" value="1"/>
</dbReference>